<gene>
    <name evidence="2" type="ORF">PsYK624_055100</name>
</gene>
<feature type="compositionally biased region" description="Polar residues" evidence="1">
    <location>
        <begin position="27"/>
        <end position="38"/>
    </location>
</feature>
<feature type="region of interest" description="Disordered" evidence="1">
    <location>
        <begin position="1"/>
        <end position="55"/>
    </location>
</feature>
<reference evidence="2 3" key="1">
    <citation type="submission" date="2021-08" db="EMBL/GenBank/DDBJ databases">
        <title>Draft Genome Sequence of Phanerochaete sordida strain YK-624.</title>
        <authorList>
            <person name="Mori T."/>
            <person name="Dohra H."/>
            <person name="Suzuki T."/>
            <person name="Kawagishi H."/>
            <person name="Hirai H."/>
        </authorList>
    </citation>
    <scope>NUCLEOTIDE SEQUENCE [LARGE SCALE GENOMIC DNA]</scope>
    <source>
        <strain evidence="2 3">YK-624</strain>
    </source>
</reference>
<dbReference type="EMBL" id="BPQB01000012">
    <property type="protein sequence ID" value="GJE89409.1"/>
    <property type="molecule type" value="Genomic_DNA"/>
</dbReference>
<dbReference type="AlphaFoldDB" id="A0A9P3LCB8"/>
<keyword evidence="3" id="KW-1185">Reference proteome</keyword>
<evidence type="ECO:0000313" key="2">
    <source>
        <dbReference type="EMBL" id="GJE89409.1"/>
    </source>
</evidence>
<accession>A0A9P3LCB8</accession>
<evidence type="ECO:0000256" key="1">
    <source>
        <dbReference type="SAM" id="MobiDB-lite"/>
    </source>
</evidence>
<comment type="caution">
    <text evidence="2">The sequence shown here is derived from an EMBL/GenBank/DDBJ whole genome shotgun (WGS) entry which is preliminary data.</text>
</comment>
<evidence type="ECO:0000313" key="3">
    <source>
        <dbReference type="Proteomes" id="UP000703269"/>
    </source>
</evidence>
<dbReference type="Proteomes" id="UP000703269">
    <property type="component" value="Unassembled WGS sequence"/>
</dbReference>
<dbReference type="OrthoDB" id="3226657at2759"/>
<name>A0A9P3LCB8_9APHY</name>
<organism evidence="2 3">
    <name type="scientific">Phanerochaete sordida</name>
    <dbReference type="NCBI Taxonomy" id="48140"/>
    <lineage>
        <taxon>Eukaryota</taxon>
        <taxon>Fungi</taxon>
        <taxon>Dikarya</taxon>
        <taxon>Basidiomycota</taxon>
        <taxon>Agaricomycotina</taxon>
        <taxon>Agaricomycetes</taxon>
        <taxon>Polyporales</taxon>
        <taxon>Phanerochaetaceae</taxon>
        <taxon>Phanerochaete</taxon>
    </lineage>
</organism>
<protein>
    <recommendedName>
        <fullName evidence="4">Heterokaryon incompatibility domain-containing protein</fullName>
    </recommendedName>
</protein>
<sequence>MSSSPSSPQDTVVARPFTGKRRRQDSVSEASTADSRTQAADMPGTAQSPQSRERPFVLKGTPIRMLGFDVPWDDDDGASEVQVSASLLKQPFARDRDPRKMDEFLAQKRRIAWGIVQIAQSGTATERTLFGSGSKRSFTLRPLTHSNIPLQWTHIGCGTIPNALADVLCEEMTAEGLLDHFNRVMGTNVSLDVPGLSDFLDAIRCTSPDFGVAYGKVRARWPGTRAWHQNPREALTMAITHQQEVDNRRRTLDKRRRECADAFSIGRSDTPPRRIWDLYSNRVLPYGTVYVPKPPNITQMLQSDFPDTLWTVSHSWVAAEAQENVWTPINGYQWPVPIPRATTLEHVRIELLNMGAEYVWLDVLCLRQQGRDEDEAVRLEEWKVDVPTIGYVYRESGTGNRPCATYFNGLGLPLDMAPDALASRTHWLNRVWTLQETLPSWIPCGLTGRRPPADSSIITLFSRHAELLHQIPNGHQRHHVPKGRRDMLMRELQKRSCTSELDRIAGLAYIAKCSTLPVYRAGADVEGAWQQLLKHASEMWRMDVMCKHPADAPFALFPSWDAYVSAGPAFRLSSSGRGLELINTESRSSEEPGRYCHWSKVLGPCKVIGKTAAQDGVQLRLEVRLDPGKSAKARTLTACGAHGVLLEGINYQLVIVDERYPLYSNLCAAVEVVGESEASKRGIRGVEAIKWAVLQFDWKGLNDFQPSPFRRTPLIEGNTWITYLAEDEALRRTSYKERYLKAFRVMTERKDTLIVSE</sequence>
<feature type="compositionally biased region" description="Polar residues" evidence="1">
    <location>
        <begin position="1"/>
        <end position="10"/>
    </location>
</feature>
<proteinExistence type="predicted"/>
<evidence type="ECO:0008006" key="4">
    <source>
        <dbReference type="Google" id="ProtNLM"/>
    </source>
</evidence>